<reference evidence="4" key="1">
    <citation type="submission" date="2024-04" db="EMBL/GenBank/DDBJ databases">
        <authorList>
            <person name="Shaw F."/>
            <person name="Minotto A."/>
        </authorList>
    </citation>
    <scope>NUCLEOTIDE SEQUENCE [LARGE SCALE GENOMIC DNA]</scope>
</reference>
<organism evidence="3 4">
    <name type="scientific">Somion occarium</name>
    <dbReference type="NCBI Taxonomy" id="3059160"/>
    <lineage>
        <taxon>Eukaryota</taxon>
        <taxon>Fungi</taxon>
        <taxon>Dikarya</taxon>
        <taxon>Basidiomycota</taxon>
        <taxon>Agaricomycotina</taxon>
        <taxon>Agaricomycetes</taxon>
        <taxon>Polyporales</taxon>
        <taxon>Cerrenaceae</taxon>
        <taxon>Somion</taxon>
    </lineage>
</organism>
<evidence type="ECO:0000313" key="4">
    <source>
        <dbReference type="Proteomes" id="UP001497453"/>
    </source>
</evidence>
<feature type="transmembrane region" description="Helical" evidence="2">
    <location>
        <begin position="142"/>
        <end position="163"/>
    </location>
</feature>
<name>A0ABP1CLA7_9APHY</name>
<keyword evidence="2" id="KW-0472">Membrane</keyword>
<feature type="region of interest" description="Disordered" evidence="1">
    <location>
        <begin position="277"/>
        <end position="305"/>
    </location>
</feature>
<keyword evidence="2" id="KW-1133">Transmembrane helix</keyword>
<feature type="transmembrane region" description="Helical" evidence="2">
    <location>
        <begin position="53"/>
        <end position="74"/>
    </location>
</feature>
<sequence>MKPRDYCCCAIPVVNAGIYTTLTEQFILGILAGTLALATPNIVGASTPSVAKWVFAIICYVAAGVQVLGFIGVWKERPIMYRRYATLHLLITIAAFSVAAVWIIISAVRHNQAKAKCESDFFANSTTSEGDTLCEIFPWVDVGIMGGLWVLLAIVQFYLYIVVSSYGSGQRLDHEKYDSMYDPTKPLTSDIPLSNRADPWEARPSSQALMRDAGGYHTRQSSMASVSTVMADRPQHPVDFGGYDQAAYPPSFPGQVHAAQDPGPTPLAGSYNGSAYTGMEAPARSQPHPAEGSFRRKTPRLQKPLSEDFEIRSYYANRPAY</sequence>
<dbReference type="EMBL" id="OZ037944">
    <property type="protein sequence ID" value="CAL1695452.1"/>
    <property type="molecule type" value="Genomic_DNA"/>
</dbReference>
<gene>
    <name evidence="3" type="ORF">GFSPODELE1_LOCUS757</name>
</gene>
<proteinExistence type="predicted"/>
<evidence type="ECO:0000313" key="3">
    <source>
        <dbReference type="EMBL" id="CAL1695452.1"/>
    </source>
</evidence>
<protein>
    <submittedName>
        <fullName evidence="3">Uncharacterized protein</fullName>
    </submittedName>
</protein>
<keyword evidence="2" id="KW-0812">Transmembrane</keyword>
<accession>A0ABP1CLA7</accession>
<feature type="transmembrane region" description="Helical" evidence="2">
    <location>
        <begin position="86"/>
        <end position="105"/>
    </location>
</feature>
<dbReference type="Proteomes" id="UP001497453">
    <property type="component" value="Chromosome 1"/>
</dbReference>
<evidence type="ECO:0000256" key="1">
    <source>
        <dbReference type="SAM" id="MobiDB-lite"/>
    </source>
</evidence>
<keyword evidence="4" id="KW-1185">Reference proteome</keyword>
<evidence type="ECO:0000256" key="2">
    <source>
        <dbReference type="SAM" id="Phobius"/>
    </source>
</evidence>